<dbReference type="WormBase" id="SRAE_2000199200">
    <property type="protein sequence ID" value="SRP06769"/>
    <property type="gene ID" value="WBGene00262199"/>
</dbReference>
<dbReference type="WBParaSite" id="SRAE_2000199200.1">
    <property type="protein sequence ID" value="SRAE_2000199200.1"/>
    <property type="gene ID" value="WBGene00262199"/>
</dbReference>
<dbReference type="Proteomes" id="UP000035682">
    <property type="component" value="Unplaced"/>
</dbReference>
<evidence type="ECO:0000313" key="4">
    <source>
        <dbReference type="WormBase" id="SRAE_2000199200"/>
    </source>
</evidence>
<evidence type="ECO:0000313" key="2">
    <source>
        <dbReference type="Proteomes" id="UP000035682"/>
    </source>
</evidence>
<organism evidence="1">
    <name type="scientific">Strongyloides ratti</name>
    <name type="common">Parasitic roundworm</name>
    <dbReference type="NCBI Taxonomy" id="34506"/>
    <lineage>
        <taxon>Eukaryota</taxon>
        <taxon>Metazoa</taxon>
        <taxon>Ecdysozoa</taxon>
        <taxon>Nematoda</taxon>
        <taxon>Chromadorea</taxon>
        <taxon>Rhabditida</taxon>
        <taxon>Tylenchina</taxon>
        <taxon>Panagrolaimomorpha</taxon>
        <taxon>Strongyloidoidea</taxon>
        <taxon>Strongyloididae</taxon>
        <taxon>Strongyloides</taxon>
    </lineage>
</organism>
<proteinExistence type="predicted"/>
<evidence type="ECO:0000313" key="3">
    <source>
        <dbReference type="WBParaSite" id="SRAE_2000199200.1"/>
    </source>
</evidence>
<dbReference type="RefSeq" id="XP_024506528.1">
    <property type="nucleotide sequence ID" value="XM_024653009.1"/>
</dbReference>
<dbReference type="GeneID" id="36379693"/>
<dbReference type="AlphaFoldDB" id="A0A090LGT0"/>
<reference evidence="1 2" key="1">
    <citation type="submission" date="2014-09" db="EMBL/GenBank/DDBJ databases">
        <authorList>
            <person name="Martin A.A."/>
        </authorList>
    </citation>
    <scope>NUCLEOTIDE SEQUENCE</scope>
    <source>
        <strain evidence="2">ED321</strain>
        <strain evidence="1">ED321 Heterogonic</strain>
    </source>
</reference>
<dbReference type="EMBL" id="LN609529">
    <property type="protein sequence ID" value="CEF67328.1"/>
    <property type="molecule type" value="Genomic_DNA"/>
</dbReference>
<dbReference type="CTD" id="36379693"/>
<keyword evidence="2" id="KW-1185">Reference proteome</keyword>
<gene>
    <name evidence="1 3 4" type="ORF">SRAE_2000199200</name>
</gene>
<accession>A0A090LGT0</accession>
<reference evidence="3" key="2">
    <citation type="submission" date="2020-12" db="UniProtKB">
        <authorList>
            <consortium name="WormBaseParasite"/>
        </authorList>
    </citation>
    <scope>IDENTIFICATION</scope>
</reference>
<protein>
    <submittedName>
        <fullName evidence="1 3">Uncharacterized protein</fullName>
    </submittedName>
</protein>
<name>A0A090LGT0_STRRB</name>
<evidence type="ECO:0000313" key="1">
    <source>
        <dbReference type="EMBL" id="CEF67328.1"/>
    </source>
</evidence>
<sequence length="228" mass="26630">MASENILFSSLIFSSPLKDYNNDSALNICEISSTQKSKKKKVRKQKKNKKKIIKKGRVSKKKCKKSQTYTKLLLEPILTSTPIKDDLYKVEKIRDTSNDYLESSPIKEIAYLEDISYNIFDNSATTDYSFINSFHFSQLIEPTTELVYEYENSYQIIYKVVDNDKLEFIAKRYYPYAKYLKSDKKNNTLLSTLDISQKNLKSALKKKDGPKKLFSVKFPTFISKEKFF</sequence>